<keyword evidence="1" id="KW-0863">Zinc-finger</keyword>
<keyword evidence="1" id="KW-0862">Zinc</keyword>
<reference evidence="4" key="1">
    <citation type="submission" date="2024-03" db="EMBL/GenBank/DDBJ databases">
        <title>WGS assembly of Saponaria officinalis var. Norfolk2.</title>
        <authorList>
            <person name="Jenkins J."/>
            <person name="Shu S."/>
            <person name="Grimwood J."/>
            <person name="Barry K."/>
            <person name="Goodstein D."/>
            <person name="Schmutz J."/>
            <person name="Leebens-Mack J."/>
            <person name="Osbourn A."/>
        </authorList>
    </citation>
    <scope>NUCLEOTIDE SEQUENCE [LARGE SCALE GENOMIC DNA]</scope>
    <source>
        <strain evidence="4">JIC</strain>
    </source>
</reference>
<keyword evidence="5" id="KW-1185">Reference proteome</keyword>
<proteinExistence type="predicted"/>
<evidence type="ECO:0000256" key="2">
    <source>
        <dbReference type="SAM" id="MobiDB-lite"/>
    </source>
</evidence>
<sequence length="432" mass="49903">MENCEFIALSKTLDSKEAYHITAPHLNGLIKQQNYANLFLKIIGEQLGSLHDKLDRVISLLNNKTIKNQENCASSSALVSAPLIASLQKPPEIKNFITTAKHEWEEKVLAQAQVNKQVQDLLLEQMKNLSLKTLDDSISQENHDSSGEDEINRWYKDAFLCRVMELPESSSAHWKAKFIDGLPHLFAERVKTILRDQSGSIPYNEYSYGRLIGACTEQGLKLCNEIKLNQQIKRQNLAERNQVGDFCEQFGMDMPPYPNKKRKAAREINNKSFHRKKRNKPYFKGNQFDKNKKKFIKPYRKRRFKSKTDNKIICYKCNRIGHYAKDCWTKKAISTLEIDDNIKEKLYELLSTSDRDGTYSSSSDSSDNEIKNMDNDTYYSDSSSTICEPCLKGKECVKDNDLYNLISQFEEHRINVLDNNSWVELLKVVKDP</sequence>
<dbReference type="SUPFAM" id="SSF57756">
    <property type="entry name" value="Retrovirus zinc finger-like domains"/>
    <property type="match status" value="1"/>
</dbReference>
<dbReference type="GO" id="GO:0003676">
    <property type="term" value="F:nucleic acid binding"/>
    <property type="evidence" value="ECO:0007669"/>
    <property type="project" value="InterPro"/>
</dbReference>
<feature type="domain" description="CCHC-type" evidence="3">
    <location>
        <begin position="314"/>
        <end position="327"/>
    </location>
</feature>
<dbReference type="SMART" id="SM00343">
    <property type="entry name" value="ZnF_C2HC"/>
    <property type="match status" value="1"/>
</dbReference>
<dbReference type="Gene3D" id="4.10.60.10">
    <property type="entry name" value="Zinc finger, CCHC-type"/>
    <property type="match status" value="1"/>
</dbReference>
<protein>
    <recommendedName>
        <fullName evidence="3">CCHC-type domain-containing protein</fullName>
    </recommendedName>
</protein>
<name>A0AAW1K8C7_SAPOF</name>
<dbReference type="GO" id="GO:0008270">
    <property type="term" value="F:zinc ion binding"/>
    <property type="evidence" value="ECO:0007669"/>
    <property type="project" value="UniProtKB-KW"/>
</dbReference>
<evidence type="ECO:0000256" key="1">
    <source>
        <dbReference type="PROSITE-ProRule" id="PRU00047"/>
    </source>
</evidence>
<feature type="region of interest" description="Disordered" evidence="2">
    <location>
        <begin position="354"/>
        <end position="374"/>
    </location>
</feature>
<dbReference type="Pfam" id="PF00098">
    <property type="entry name" value="zf-CCHC"/>
    <property type="match status" value="1"/>
</dbReference>
<dbReference type="PROSITE" id="PS50158">
    <property type="entry name" value="ZF_CCHC"/>
    <property type="match status" value="1"/>
</dbReference>
<dbReference type="EMBL" id="JBDFQZ010000006">
    <property type="protein sequence ID" value="KAK9714056.1"/>
    <property type="molecule type" value="Genomic_DNA"/>
</dbReference>
<comment type="caution">
    <text evidence="4">The sequence shown here is derived from an EMBL/GenBank/DDBJ whole genome shotgun (WGS) entry which is preliminary data.</text>
</comment>
<dbReference type="PANTHER" id="PTHR33054:SF13">
    <property type="entry name" value="CCHC-TYPE DOMAIN-CONTAINING PROTEIN"/>
    <property type="match status" value="1"/>
</dbReference>
<evidence type="ECO:0000313" key="4">
    <source>
        <dbReference type="EMBL" id="KAK9714056.1"/>
    </source>
</evidence>
<gene>
    <name evidence="4" type="ORF">RND81_06G068600</name>
</gene>
<dbReference type="InterPro" id="IPR036875">
    <property type="entry name" value="Znf_CCHC_sf"/>
</dbReference>
<dbReference type="PANTHER" id="PTHR33054">
    <property type="entry name" value="CCHC-TYPE DOMAIN-CONTAINING PROTEIN"/>
    <property type="match status" value="1"/>
</dbReference>
<organism evidence="4 5">
    <name type="scientific">Saponaria officinalis</name>
    <name type="common">Common soapwort</name>
    <name type="synonym">Lychnis saponaria</name>
    <dbReference type="NCBI Taxonomy" id="3572"/>
    <lineage>
        <taxon>Eukaryota</taxon>
        <taxon>Viridiplantae</taxon>
        <taxon>Streptophyta</taxon>
        <taxon>Embryophyta</taxon>
        <taxon>Tracheophyta</taxon>
        <taxon>Spermatophyta</taxon>
        <taxon>Magnoliopsida</taxon>
        <taxon>eudicotyledons</taxon>
        <taxon>Gunneridae</taxon>
        <taxon>Pentapetalae</taxon>
        <taxon>Caryophyllales</taxon>
        <taxon>Caryophyllaceae</taxon>
        <taxon>Caryophylleae</taxon>
        <taxon>Saponaria</taxon>
    </lineage>
</organism>
<accession>A0AAW1K8C7</accession>
<dbReference type="InterPro" id="IPR001878">
    <property type="entry name" value="Znf_CCHC"/>
</dbReference>
<dbReference type="AlphaFoldDB" id="A0AAW1K8C7"/>
<keyword evidence="1" id="KW-0479">Metal-binding</keyword>
<evidence type="ECO:0000259" key="3">
    <source>
        <dbReference type="PROSITE" id="PS50158"/>
    </source>
</evidence>
<evidence type="ECO:0000313" key="5">
    <source>
        <dbReference type="Proteomes" id="UP001443914"/>
    </source>
</evidence>
<dbReference type="Proteomes" id="UP001443914">
    <property type="component" value="Unassembled WGS sequence"/>
</dbReference>